<evidence type="ECO:0000313" key="2">
    <source>
        <dbReference type="Proteomes" id="UP000595140"/>
    </source>
</evidence>
<protein>
    <submittedName>
        <fullName evidence="1">Uncharacterized protein</fullName>
    </submittedName>
</protein>
<dbReference type="Proteomes" id="UP000595140">
    <property type="component" value="Unassembled WGS sequence"/>
</dbReference>
<proteinExistence type="predicted"/>
<dbReference type="OrthoDB" id="1726813at2759"/>
<gene>
    <name evidence="1" type="ORF">CCAM_LOCUS6106</name>
</gene>
<dbReference type="EMBL" id="OOIL02000403">
    <property type="protein sequence ID" value="VFQ64330.1"/>
    <property type="molecule type" value="Genomic_DNA"/>
</dbReference>
<accession>A0A484KG32</accession>
<organism evidence="1 2">
    <name type="scientific">Cuscuta campestris</name>
    <dbReference type="NCBI Taxonomy" id="132261"/>
    <lineage>
        <taxon>Eukaryota</taxon>
        <taxon>Viridiplantae</taxon>
        <taxon>Streptophyta</taxon>
        <taxon>Embryophyta</taxon>
        <taxon>Tracheophyta</taxon>
        <taxon>Spermatophyta</taxon>
        <taxon>Magnoliopsida</taxon>
        <taxon>eudicotyledons</taxon>
        <taxon>Gunneridae</taxon>
        <taxon>Pentapetalae</taxon>
        <taxon>asterids</taxon>
        <taxon>lamiids</taxon>
        <taxon>Solanales</taxon>
        <taxon>Convolvulaceae</taxon>
        <taxon>Cuscuteae</taxon>
        <taxon>Cuscuta</taxon>
        <taxon>Cuscuta subgen. Grammica</taxon>
        <taxon>Cuscuta sect. Cleistogrammica</taxon>
    </lineage>
</organism>
<keyword evidence="2" id="KW-1185">Reference proteome</keyword>
<sequence>MRSYSFFQDRALLAPTLEVVEMVNEFVLSLIPGDEMVYLSSDSSCQADSDVGVDDDWITVEFLNEIWIV</sequence>
<reference evidence="1 2" key="1">
    <citation type="submission" date="2018-04" db="EMBL/GenBank/DDBJ databases">
        <authorList>
            <person name="Vogel A."/>
        </authorList>
    </citation>
    <scope>NUCLEOTIDE SEQUENCE [LARGE SCALE GENOMIC DNA]</scope>
</reference>
<evidence type="ECO:0000313" key="1">
    <source>
        <dbReference type="EMBL" id="VFQ64330.1"/>
    </source>
</evidence>
<name>A0A484KG32_9ASTE</name>
<dbReference type="AlphaFoldDB" id="A0A484KG32"/>